<dbReference type="SUPFAM" id="SSF48208">
    <property type="entry name" value="Six-hairpin glycosidases"/>
    <property type="match status" value="1"/>
</dbReference>
<evidence type="ECO:0000313" key="15">
    <source>
        <dbReference type="Proteomes" id="UP000250321"/>
    </source>
</evidence>
<gene>
    <name evidence="14" type="ORF">Pyn_09110</name>
</gene>
<dbReference type="OrthoDB" id="10257085at2759"/>
<feature type="transmembrane region" description="Helical" evidence="12">
    <location>
        <begin position="20"/>
        <end position="40"/>
    </location>
</feature>
<protein>
    <recommendedName>
        <fullName evidence="9">Endoglucanase</fullName>
        <ecNumber evidence="9">3.2.1.4</ecNumber>
    </recommendedName>
</protein>
<evidence type="ECO:0000256" key="7">
    <source>
        <dbReference type="ARBA" id="ARBA00023326"/>
    </source>
</evidence>
<feature type="coiled-coil region" evidence="10">
    <location>
        <begin position="834"/>
        <end position="875"/>
    </location>
</feature>
<feature type="active site" evidence="8">
    <location>
        <position position="450"/>
    </location>
</feature>
<dbReference type="EC" id="3.2.1.4" evidence="9"/>
<dbReference type="AlphaFoldDB" id="A0A314Z8F9"/>
<evidence type="ECO:0000259" key="13">
    <source>
        <dbReference type="Pfam" id="PF00759"/>
    </source>
</evidence>
<dbReference type="InterPro" id="IPR012341">
    <property type="entry name" value="6hp_glycosidase-like_sf"/>
</dbReference>
<reference evidence="14 15" key="1">
    <citation type="submission" date="2018-02" db="EMBL/GenBank/DDBJ databases">
        <title>Draft genome of wild Prunus yedoensis var. nudiflora.</title>
        <authorList>
            <person name="Baek S."/>
            <person name="Kim J.-H."/>
            <person name="Choi K."/>
            <person name="Kim G.-B."/>
            <person name="Cho A."/>
            <person name="Jang H."/>
            <person name="Shin C.-H."/>
            <person name="Yu H.-J."/>
            <person name="Mun J.-H."/>
        </authorList>
    </citation>
    <scope>NUCLEOTIDE SEQUENCE [LARGE SCALE GENOMIC DNA]</scope>
    <source>
        <strain evidence="15">cv. Jeju island</strain>
        <tissue evidence="14">Leaf</tissue>
    </source>
</reference>
<keyword evidence="12" id="KW-1133">Transmembrane helix</keyword>
<comment type="similarity">
    <text evidence="2 8 9">Belongs to the glycosyl hydrolase 9 (cellulase E) family.</text>
</comment>
<dbReference type="EMBL" id="PJQY01000244">
    <property type="protein sequence ID" value="PQQ14970.1"/>
    <property type="molecule type" value="Genomic_DNA"/>
</dbReference>
<dbReference type="PANTHER" id="PTHR22298">
    <property type="entry name" value="ENDO-1,4-BETA-GLUCANASE"/>
    <property type="match status" value="1"/>
</dbReference>
<evidence type="ECO:0000256" key="10">
    <source>
        <dbReference type="SAM" id="Coils"/>
    </source>
</evidence>
<evidence type="ECO:0000256" key="6">
    <source>
        <dbReference type="ARBA" id="ARBA00023295"/>
    </source>
</evidence>
<dbReference type="PROSITE" id="PS00592">
    <property type="entry name" value="GH9_2"/>
    <property type="match status" value="1"/>
</dbReference>
<evidence type="ECO:0000256" key="1">
    <source>
        <dbReference type="ARBA" id="ARBA00000966"/>
    </source>
</evidence>
<keyword evidence="3 8" id="KW-0378">Hydrolase</keyword>
<dbReference type="Pfam" id="PF00759">
    <property type="entry name" value="Glyco_hydro_9"/>
    <property type="match status" value="1"/>
</dbReference>
<organism evidence="14 15">
    <name type="scientific">Prunus yedoensis var. nudiflora</name>
    <dbReference type="NCBI Taxonomy" id="2094558"/>
    <lineage>
        <taxon>Eukaryota</taxon>
        <taxon>Viridiplantae</taxon>
        <taxon>Streptophyta</taxon>
        <taxon>Embryophyta</taxon>
        <taxon>Tracheophyta</taxon>
        <taxon>Spermatophyta</taxon>
        <taxon>Magnoliopsida</taxon>
        <taxon>eudicotyledons</taxon>
        <taxon>Gunneridae</taxon>
        <taxon>Pentapetalae</taxon>
        <taxon>rosids</taxon>
        <taxon>fabids</taxon>
        <taxon>Rosales</taxon>
        <taxon>Rosaceae</taxon>
        <taxon>Amygdaloideae</taxon>
        <taxon>Amygdaleae</taxon>
        <taxon>Prunus</taxon>
    </lineage>
</organism>
<accession>A0A314Z8F9</accession>
<feature type="compositionally biased region" description="Basic residues" evidence="11">
    <location>
        <begin position="509"/>
        <end position="520"/>
    </location>
</feature>
<evidence type="ECO:0000313" key="14">
    <source>
        <dbReference type="EMBL" id="PQQ14970.1"/>
    </source>
</evidence>
<sequence length="886" mass="100092">MEERAEKAAQKGSKTERWCWRLILLVTVALVATMAALTLLKYFKHSNSSRVSGRPGPIVQKYSEALQLSMQFFDIQKSGKLVDNPIPWRGDSGLRDGSEEDLDLSKGLYDAGDLIKFGFPMAFTATVLSWAILEYGDQMKAVKQLDHAHESLKWITDYLINAHPSPNELYIQVGDPDLDHKCWQRPEVMTEERPLIQINTSFPGTDVAAETAAAMASASLVFRKINSSYSKLLLMHAQQLFAFADTYRGSYSVSIPQVQIYYNSTGYGDELLWAATWLYHATGDLTYFKYATEQNGPAFANWGSPSWFSWDDKHAATQVLMSRISFFGTKDISFAENMDLQKYRETAEVFMCGLLPDSPTATSSRTASGLIWVIKWNCLQHAVASAFLAVLYSDYMLTSQTEVLYCDGKSYKPTDLRNFAISQVDYVLGKNPMEMSYLVGYGSKYPQYVHHRGSSIPADARTGCQDGFKWLNSFNPNPNVAAGALVGGPFLNETYIDNRNNSMQEKKKRCAGRRRRRHQHQTFSSCTQTPSKSLAFSSIPKGMAAEEDVELSTFKSQLSQTQEIWKQEMEERESQVDVLQKKLMEVKVCIEGSEEDSKKELEVLWRRVKTTATLLTYLKSKARLMAVPHLAHTSCGIKQLEGVGLVDKDGTPLSGWSRNVDLSSFDSPDEDTWIGISKQHGPLDEQDATYIGELLKSVQMVTDVMEALVKRVVLAESETAIEKEKVTVGAEELKKKSIQIENMSLKLEEMERFALGTNGILTEMKQRVEDLVEETYRQRQRAAENEQELCRVKRDFESLKSYVSSLITVRETLLSSEKQFQTIEKLFERLVAKTTQLESEKIQKETEVQKLMEENVKLSALLDKKEAQLLAMNEQCKVMALSASNI</sequence>
<feature type="domain" description="Glycoside hydrolase family 9" evidence="13">
    <location>
        <begin position="62"/>
        <end position="504"/>
    </location>
</feature>
<evidence type="ECO:0000256" key="4">
    <source>
        <dbReference type="ARBA" id="ARBA00023001"/>
    </source>
</evidence>
<dbReference type="FunFam" id="1.50.10.10:FF:000020">
    <property type="entry name" value="Endoglucanase"/>
    <property type="match status" value="1"/>
</dbReference>
<dbReference type="InterPro" id="IPR001701">
    <property type="entry name" value="Glyco_hydro_9"/>
</dbReference>
<keyword evidence="6 8" id="KW-0326">Glycosidase</keyword>
<evidence type="ECO:0000256" key="9">
    <source>
        <dbReference type="RuleBase" id="RU361166"/>
    </source>
</evidence>
<keyword evidence="15" id="KW-1185">Reference proteome</keyword>
<dbReference type="InterPro" id="IPR018221">
    <property type="entry name" value="Glyco_hydro_9_His_AS"/>
</dbReference>
<dbReference type="InterPro" id="IPR008928">
    <property type="entry name" value="6-hairpin_glycosidase_sf"/>
</dbReference>
<dbReference type="Proteomes" id="UP000250321">
    <property type="component" value="Unassembled WGS sequence"/>
</dbReference>
<name>A0A314Z8F9_PRUYE</name>
<dbReference type="STRING" id="2094558.A0A314Z8F9"/>
<keyword evidence="5 8" id="KW-0119">Carbohydrate metabolism</keyword>
<evidence type="ECO:0000256" key="2">
    <source>
        <dbReference type="ARBA" id="ARBA00007072"/>
    </source>
</evidence>
<dbReference type="Gene3D" id="1.50.10.10">
    <property type="match status" value="1"/>
</dbReference>
<proteinExistence type="inferred from homology"/>
<keyword evidence="12" id="KW-0812">Transmembrane</keyword>
<keyword evidence="7 8" id="KW-0624">Polysaccharide degradation</keyword>
<evidence type="ECO:0000256" key="3">
    <source>
        <dbReference type="ARBA" id="ARBA00022801"/>
    </source>
</evidence>
<dbReference type="GO" id="GO:0030245">
    <property type="term" value="P:cellulose catabolic process"/>
    <property type="evidence" value="ECO:0007669"/>
    <property type="project" value="UniProtKB-KW"/>
</dbReference>
<dbReference type="GO" id="GO:0008810">
    <property type="term" value="F:cellulase activity"/>
    <property type="evidence" value="ECO:0007669"/>
    <property type="project" value="UniProtKB-EC"/>
</dbReference>
<comment type="caution">
    <text evidence="14">The sequence shown here is derived from an EMBL/GenBank/DDBJ whole genome shotgun (WGS) entry which is preliminary data.</text>
</comment>
<comment type="catalytic activity">
    <reaction evidence="1 9">
        <text>Endohydrolysis of (1-&gt;4)-beta-D-glucosidic linkages in cellulose, lichenin and cereal beta-D-glucans.</text>
        <dbReference type="EC" id="3.2.1.4"/>
    </reaction>
</comment>
<evidence type="ECO:0000256" key="11">
    <source>
        <dbReference type="SAM" id="MobiDB-lite"/>
    </source>
</evidence>
<keyword evidence="12" id="KW-0472">Membrane</keyword>
<evidence type="ECO:0000256" key="8">
    <source>
        <dbReference type="PROSITE-ProRule" id="PRU10059"/>
    </source>
</evidence>
<evidence type="ECO:0000256" key="12">
    <source>
        <dbReference type="SAM" id="Phobius"/>
    </source>
</evidence>
<feature type="region of interest" description="Disordered" evidence="11">
    <location>
        <begin position="509"/>
        <end position="530"/>
    </location>
</feature>
<keyword evidence="10" id="KW-0175">Coiled coil</keyword>
<evidence type="ECO:0000256" key="5">
    <source>
        <dbReference type="ARBA" id="ARBA00023277"/>
    </source>
</evidence>
<keyword evidence="4 9" id="KW-0136">Cellulose degradation</keyword>